<reference evidence="1" key="2">
    <citation type="submission" date="2020-10" db="EMBL/GenBank/DDBJ databases">
        <authorList>
            <person name="Peck L.D."/>
            <person name="Nowell R.W."/>
            <person name="Flood J."/>
            <person name="Ryan M.J."/>
            <person name="Barraclough T.G."/>
        </authorList>
    </citation>
    <scope>NUCLEOTIDE SEQUENCE</scope>
    <source>
        <strain evidence="1">IMI 127659i</strain>
    </source>
</reference>
<dbReference type="OrthoDB" id="5419315at2759"/>
<protein>
    <submittedName>
        <fullName evidence="1">Uncharacterized protein</fullName>
    </submittedName>
</protein>
<gene>
    <name evidence="1" type="ORF">H9Q72_012142</name>
</gene>
<comment type="caution">
    <text evidence="1">The sequence shown here is derived from an EMBL/GenBank/DDBJ whole genome shotgun (WGS) entry which is preliminary data.</text>
</comment>
<dbReference type="EMBL" id="JADFTT010000620">
    <property type="protein sequence ID" value="KAG5759742.1"/>
    <property type="molecule type" value="Genomic_DNA"/>
</dbReference>
<evidence type="ECO:0000313" key="1">
    <source>
        <dbReference type="EMBL" id="KAG5759742.1"/>
    </source>
</evidence>
<evidence type="ECO:0000313" key="2">
    <source>
        <dbReference type="Proteomes" id="UP000750502"/>
    </source>
</evidence>
<reference evidence="1" key="1">
    <citation type="journal article" date="2020" name="bioRxiv">
        <title>Historical genomics reveals the evolutionary mechanisms behind multiple outbreaks of the host-specific coffee wilt pathogen Fusarium xylarioides.</title>
        <authorList>
            <person name="Peck D."/>
            <person name="Nowell R.W."/>
            <person name="Flood J."/>
            <person name="Ryan M.J."/>
            <person name="Barraclough T.G."/>
        </authorList>
    </citation>
    <scope>NUCLEOTIDE SEQUENCE</scope>
    <source>
        <strain evidence="1">IMI 127659i</strain>
    </source>
</reference>
<organism evidence="1 2">
    <name type="scientific">Fusarium xylarioides</name>
    <dbReference type="NCBI Taxonomy" id="221167"/>
    <lineage>
        <taxon>Eukaryota</taxon>
        <taxon>Fungi</taxon>
        <taxon>Dikarya</taxon>
        <taxon>Ascomycota</taxon>
        <taxon>Pezizomycotina</taxon>
        <taxon>Sordariomycetes</taxon>
        <taxon>Hypocreomycetidae</taxon>
        <taxon>Hypocreales</taxon>
        <taxon>Nectriaceae</taxon>
        <taxon>Fusarium</taxon>
        <taxon>Fusarium fujikuroi species complex</taxon>
    </lineage>
</organism>
<name>A0A9P7KWE4_9HYPO</name>
<accession>A0A9P7KWE4</accession>
<dbReference type="Proteomes" id="UP000750502">
    <property type="component" value="Unassembled WGS sequence"/>
</dbReference>
<dbReference type="AlphaFoldDB" id="A0A9P7KWE4"/>
<proteinExistence type="predicted"/>
<keyword evidence="2" id="KW-1185">Reference proteome</keyword>
<sequence>MVLWSPKLAGCRKLLELGLAKSSGPIDAGQKCALMQFNWMATMGKTLLMRVQPLSSLKALDCIHRDEIYSEPLDDRDMAFQQQHWWANMPDFRMHLLLREATDLAVEATLFEGYKAGILIFRRLPQSMQIR</sequence>